<proteinExistence type="predicted"/>
<dbReference type="InterPro" id="IPR053169">
    <property type="entry name" value="MUG_Protein"/>
</dbReference>
<dbReference type="EMBL" id="CP111014">
    <property type="protein sequence ID" value="WAQ97960.1"/>
    <property type="molecule type" value="Genomic_DNA"/>
</dbReference>
<organism evidence="1 2">
    <name type="scientific">Mya arenaria</name>
    <name type="common">Soft-shell clam</name>
    <dbReference type="NCBI Taxonomy" id="6604"/>
    <lineage>
        <taxon>Eukaryota</taxon>
        <taxon>Metazoa</taxon>
        <taxon>Spiralia</taxon>
        <taxon>Lophotrochozoa</taxon>
        <taxon>Mollusca</taxon>
        <taxon>Bivalvia</taxon>
        <taxon>Autobranchia</taxon>
        <taxon>Heteroconchia</taxon>
        <taxon>Euheterodonta</taxon>
        <taxon>Imparidentia</taxon>
        <taxon>Neoheterodontei</taxon>
        <taxon>Myida</taxon>
        <taxon>Myoidea</taxon>
        <taxon>Myidae</taxon>
        <taxon>Mya</taxon>
    </lineage>
</organism>
<dbReference type="PANTHER" id="PTHR47791">
    <property type="entry name" value="MEIOTICALLY UP-REGULATED GENE 191 PROTEIN"/>
    <property type="match status" value="1"/>
</dbReference>
<sequence>MAYLKTINVHFRSSKHFITLSLAVCIYALLNGLPSAGRDHTAITGPVPNETVGMVCSPEMYGNDTAAFWACRTQFAHQANWWPSPIAGLFSYQVWNGYDGFWQDGAVLETFTNFIKYTGGTHKRYVNVIKGSERDLYSLLEAYGPYPSFDDMGWYGLSYTKIHEVFGDQIFLSNAVEIYNWIWSMGWDKSGTCDGGFWFDTTMVSKQTITNAQMLQLSARLFKITNDTKYEKNMNQLFNYIMHNGLINTTTYLVSDGATFNCTAADLYGPTYNSGVMIGALTEMYMVTNKTQLLDLAFKVAIAIFEHRCNENGILVEYCHPDCDEDALMYKGLFARNLRYFIDVLDDPIKKEYLVTWLNLQIESNIKYNLCDVEHFSKCNVTFKDGPPFYNTSGPVFSPDWRGPFTYGSPIPQTSVLDLLVAAIRPGTRCEGKYCSYDPYFPPPTSLTCQDQPCPEDEDCCEYSPYSSYTCCYTNQHCNQTTGICDDNNTMYYVP</sequence>
<keyword evidence="2" id="KW-1185">Reference proteome</keyword>
<dbReference type="SUPFAM" id="SSF48208">
    <property type="entry name" value="Six-hairpin glycosidases"/>
    <property type="match status" value="1"/>
</dbReference>
<dbReference type="InterPro" id="IPR008928">
    <property type="entry name" value="6-hairpin_glycosidase_sf"/>
</dbReference>
<evidence type="ECO:0000313" key="1">
    <source>
        <dbReference type="EMBL" id="WAQ97960.1"/>
    </source>
</evidence>
<protein>
    <submittedName>
        <fullName evidence="1">YHG6-like protein</fullName>
    </submittedName>
</protein>
<dbReference type="Proteomes" id="UP001164746">
    <property type="component" value="Chromosome 3"/>
</dbReference>
<dbReference type="PANTHER" id="PTHR47791:SF3">
    <property type="entry name" value="MEIOTICALLY UP-REGULATED GENE 191 PROTEIN"/>
    <property type="match status" value="1"/>
</dbReference>
<evidence type="ECO:0000313" key="2">
    <source>
        <dbReference type="Proteomes" id="UP001164746"/>
    </source>
</evidence>
<dbReference type="Pfam" id="PF03663">
    <property type="entry name" value="Glyco_hydro_76"/>
    <property type="match status" value="1"/>
</dbReference>
<gene>
    <name evidence="1" type="ORF">MAR_022333</name>
</gene>
<dbReference type="InterPro" id="IPR005198">
    <property type="entry name" value="Glyco_hydro_76"/>
</dbReference>
<name>A0ABY7DNM0_MYAAR</name>
<reference evidence="1" key="1">
    <citation type="submission" date="2022-11" db="EMBL/GenBank/DDBJ databases">
        <title>Centuries of genome instability and evolution in soft-shell clam transmissible cancer (bioRxiv).</title>
        <authorList>
            <person name="Hart S.F.M."/>
            <person name="Yonemitsu M.A."/>
            <person name="Giersch R.M."/>
            <person name="Beal B.F."/>
            <person name="Arriagada G."/>
            <person name="Davis B.W."/>
            <person name="Ostrander E.A."/>
            <person name="Goff S.P."/>
            <person name="Metzger M.J."/>
        </authorList>
    </citation>
    <scope>NUCLEOTIDE SEQUENCE</scope>
    <source>
        <strain evidence="1">MELC-2E11</strain>
        <tissue evidence="1">Siphon/mantle</tissue>
    </source>
</reference>
<dbReference type="Gene3D" id="1.50.10.20">
    <property type="match status" value="1"/>
</dbReference>
<accession>A0ABY7DNM0</accession>